<dbReference type="PROSITE" id="PS50062">
    <property type="entry name" value="BCL2_FAMILY"/>
    <property type="match status" value="1"/>
</dbReference>
<feature type="domain" description="Bcl-2 Bcl-2 homology region 1-3" evidence="4">
    <location>
        <begin position="60"/>
        <end position="158"/>
    </location>
</feature>
<dbReference type="GO" id="GO:0008630">
    <property type="term" value="P:intrinsic apoptotic signaling pathway in response to DNA damage"/>
    <property type="evidence" value="ECO:0007669"/>
    <property type="project" value="TreeGrafter"/>
</dbReference>
<name>A0A077Z4A5_TRITR</name>
<dbReference type="InterPro" id="IPR002475">
    <property type="entry name" value="Bcl2-like"/>
</dbReference>
<keyword evidence="6" id="KW-1185">Reference proteome</keyword>
<dbReference type="AlphaFoldDB" id="A0A077Z4A5"/>
<dbReference type="STRING" id="36087.A0A077Z4A5"/>
<dbReference type="GO" id="GO:0051400">
    <property type="term" value="F:BH domain binding"/>
    <property type="evidence" value="ECO:0007669"/>
    <property type="project" value="TreeGrafter"/>
</dbReference>
<keyword evidence="3" id="KW-0472">Membrane</keyword>
<dbReference type="SUPFAM" id="SSF56854">
    <property type="entry name" value="Bcl-2 inhibitors of programmed cell death"/>
    <property type="match status" value="1"/>
</dbReference>
<dbReference type="GO" id="GO:0097192">
    <property type="term" value="P:extrinsic apoptotic signaling pathway in absence of ligand"/>
    <property type="evidence" value="ECO:0007669"/>
    <property type="project" value="TreeGrafter"/>
</dbReference>
<comment type="similarity">
    <text evidence="1">Belongs to the Bcl-2 family.</text>
</comment>
<dbReference type="PANTHER" id="PTHR11256:SF50">
    <property type="entry name" value="APOPTOSIS REGULATOR CED-9"/>
    <property type="match status" value="1"/>
</dbReference>
<sequence>MAAHESVAYKDALSFLCRQSVAHGAYVISCDYIGHRLAQAGFLWDDCPILPEVNKTALCMRAMGELFENRYKTNFDNMSYSIQMCPSTAYPKFLAVCQELFKDGVRWGRLVALYSFGGCLALECVEKGMPEMVSSIADWVAMFTEEQLSNWISENGGWDGFIEFYERRKNGNYKDNESWLSTGILVVCGVLCLMTIGAALVVKN</sequence>
<evidence type="ECO:0000313" key="6">
    <source>
        <dbReference type="Proteomes" id="UP000030665"/>
    </source>
</evidence>
<dbReference type="EMBL" id="HG805923">
    <property type="protein sequence ID" value="CDW54906.1"/>
    <property type="molecule type" value="Genomic_DNA"/>
</dbReference>
<evidence type="ECO:0000256" key="1">
    <source>
        <dbReference type="ARBA" id="ARBA00009458"/>
    </source>
</evidence>
<keyword evidence="3" id="KW-1133">Transmembrane helix</keyword>
<dbReference type="InterPro" id="IPR026298">
    <property type="entry name" value="Bcl-2_fam"/>
</dbReference>
<accession>A0A077Z4A5</accession>
<reference evidence="5" key="2">
    <citation type="submission" date="2014-03" db="EMBL/GenBank/DDBJ databases">
        <title>The whipworm genome and dual-species transcriptomics of an intimate host-pathogen interaction.</title>
        <authorList>
            <person name="Foth B.J."/>
            <person name="Tsai I.J."/>
            <person name="Reid A.J."/>
            <person name="Bancroft A.J."/>
            <person name="Nichol S."/>
            <person name="Tracey A."/>
            <person name="Holroyd N."/>
            <person name="Cotton J.A."/>
            <person name="Stanley E.J."/>
            <person name="Zarowiecki M."/>
            <person name="Liu J.Z."/>
            <person name="Huckvale T."/>
            <person name="Cooper P.J."/>
            <person name="Grencis R.K."/>
            <person name="Berriman M."/>
        </authorList>
    </citation>
    <scope>NUCLEOTIDE SEQUENCE [LARGE SCALE GENOMIC DNA]</scope>
</reference>
<dbReference type="GO" id="GO:0005741">
    <property type="term" value="C:mitochondrial outer membrane"/>
    <property type="evidence" value="ECO:0007669"/>
    <property type="project" value="TreeGrafter"/>
</dbReference>
<dbReference type="CDD" id="cd06845">
    <property type="entry name" value="Bcl-2_like"/>
    <property type="match status" value="1"/>
</dbReference>
<organism evidence="5 6">
    <name type="scientific">Trichuris trichiura</name>
    <name type="common">Whipworm</name>
    <name type="synonym">Trichocephalus trichiurus</name>
    <dbReference type="NCBI Taxonomy" id="36087"/>
    <lineage>
        <taxon>Eukaryota</taxon>
        <taxon>Metazoa</taxon>
        <taxon>Ecdysozoa</taxon>
        <taxon>Nematoda</taxon>
        <taxon>Enoplea</taxon>
        <taxon>Dorylaimia</taxon>
        <taxon>Trichinellida</taxon>
        <taxon>Trichuridae</taxon>
        <taxon>Trichuris</taxon>
    </lineage>
</organism>
<feature type="transmembrane region" description="Helical" evidence="3">
    <location>
        <begin position="179"/>
        <end position="202"/>
    </location>
</feature>
<dbReference type="GO" id="GO:0001836">
    <property type="term" value="P:release of cytochrome c from mitochondria"/>
    <property type="evidence" value="ECO:0007669"/>
    <property type="project" value="TreeGrafter"/>
</dbReference>
<dbReference type="PRINTS" id="PR01862">
    <property type="entry name" value="BCL2FAMILY"/>
</dbReference>
<gene>
    <name evidence="5" type="ORF">TTRE_0000317601</name>
</gene>
<dbReference type="InterPro" id="IPR046371">
    <property type="entry name" value="Bcl-2_BH1-3"/>
</dbReference>
<protein>
    <submittedName>
        <fullName evidence="5">Predicted Bcl 2 protein</fullName>
    </submittedName>
</protein>
<dbReference type="InterPro" id="IPR036834">
    <property type="entry name" value="Bcl-2-like_sf"/>
</dbReference>
<evidence type="ECO:0000259" key="4">
    <source>
        <dbReference type="SMART" id="SM00337"/>
    </source>
</evidence>
<reference evidence="5" key="1">
    <citation type="submission" date="2014-01" db="EMBL/GenBank/DDBJ databases">
        <authorList>
            <person name="Aslett M."/>
        </authorList>
    </citation>
    <scope>NUCLEOTIDE SEQUENCE</scope>
</reference>
<evidence type="ECO:0000256" key="2">
    <source>
        <dbReference type="ARBA" id="ARBA00022703"/>
    </source>
</evidence>
<evidence type="ECO:0000256" key="3">
    <source>
        <dbReference type="SAM" id="Phobius"/>
    </source>
</evidence>
<dbReference type="Gene3D" id="1.10.437.10">
    <property type="entry name" value="Blc2-like"/>
    <property type="match status" value="1"/>
</dbReference>
<evidence type="ECO:0000313" key="5">
    <source>
        <dbReference type="EMBL" id="CDW54906.1"/>
    </source>
</evidence>
<proteinExistence type="inferred from homology"/>
<dbReference type="PANTHER" id="PTHR11256">
    <property type="entry name" value="BCL-2 RELATED"/>
    <property type="match status" value="1"/>
</dbReference>
<dbReference type="InterPro" id="IPR020726">
    <property type="entry name" value="Bcl2_BH2_motif_CS"/>
</dbReference>
<dbReference type="OrthoDB" id="6021377at2759"/>
<dbReference type="GO" id="GO:0042981">
    <property type="term" value="P:regulation of apoptotic process"/>
    <property type="evidence" value="ECO:0007669"/>
    <property type="project" value="InterPro"/>
</dbReference>
<dbReference type="SMART" id="SM00337">
    <property type="entry name" value="BCL"/>
    <property type="match status" value="1"/>
</dbReference>
<dbReference type="Proteomes" id="UP000030665">
    <property type="component" value="Unassembled WGS sequence"/>
</dbReference>
<dbReference type="Pfam" id="PF00452">
    <property type="entry name" value="Bcl-2"/>
    <property type="match status" value="1"/>
</dbReference>
<keyword evidence="2" id="KW-0053">Apoptosis</keyword>
<dbReference type="PROSITE" id="PS01258">
    <property type="entry name" value="BH2"/>
    <property type="match status" value="1"/>
</dbReference>
<keyword evidence="3" id="KW-0812">Transmembrane</keyword>